<evidence type="ECO:0000256" key="1">
    <source>
        <dbReference type="ARBA" id="ARBA00004442"/>
    </source>
</evidence>
<dbReference type="Proteomes" id="UP000060699">
    <property type="component" value="Chromosome"/>
</dbReference>
<sequence precursor="true">MKKIALIAAALLAAGVAQAQTKAAAPAVYGELGYVFLSAQVPVLDLTRNQVLHPKANPTAVRGILGVDLHPYVAIEAMVAGGASDDELGDFANKVKVKSSYGAFIKPKYALDDKFEVFGRIGYAKTKGEMTVVNGSVTTNEGDVAWGLGASYKFNKQWYGSMDYTNYLDKDGVKVDGFAINVGYRF</sequence>
<organism evidence="3 4">
    <name type="scientific">Roseateles depolymerans</name>
    <dbReference type="NCBI Taxonomy" id="76731"/>
    <lineage>
        <taxon>Bacteria</taxon>
        <taxon>Pseudomonadati</taxon>
        <taxon>Pseudomonadota</taxon>
        <taxon>Betaproteobacteria</taxon>
        <taxon>Burkholderiales</taxon>
        <taxon>Sphaerotilaceae</taxon>
        <taxon>Roseateles</taxon>
    </lineage>
</organism>
<dbReference type="Pfam" id="PF13505">
    <property type="entry name" value="OMP_b-brl"/>
    <property type="match status" value="1"/>
</dbReference>
<dbReference type="AlphaFoldDB" id="A0A0U3CWL5"/>
<keyword evidence="2" id="KW-0732">Signal</keyword>
<dbReference type="SUPFAM" id="SSF56925">
    <property type="entry name" value="OMPA-like"/>
    <property type="match status" value="1"/>
</dbReference>
<reference evidence="3 4" key="1">
    <citation type="submission" date="2015-12" db="EMBL/GenBank/DDBJ databases">
        <title>Complete genome of Roseateles depolymerans KCTC 42856.</title>
        <authorList>
            <person name="Kim K.M."/>
        </authorList>
    </citation>
    <scope>NUCLEOTIDE SEQUENCE [LARGE SCALE GENOMIC DNA]</scope>
    <source>
        <strain evidence="3 4">KCTC 42856</strain>
    </source>
</reference>
<dbReference type="KEGG" id="rdp:RD2015_1243"/>
<gene>
    <name evidence="3" type="ORF">RD2015_1243</name>
</gene>
<evidence type="ECO:0000313" key="3">
    <source>
        <dbReference type="EMBL" id="ALV05734.1"/>
    </source>
</evidence>
<dbReference type="EMBL" id="CP013729">
    <property type="protein sequence ID" value="ALV05734.1"/>
    <property type="molecule type" value="Genomic_DNA"/>
</dbReference>
<dbReference type="Gene3D" id="2.40.160.20">
    <property type="match status" value="1"/>
</dbReference>
<accession>A0A0U3CWL5</accession>
<protein>
    <submittedName>
        <fullName evidence="3">Uncharacterized protein</fullName>
    </submittedName>
</protein>
<evidence type="ECO:0000256" key="2">
    <source>
        <dbReference type="ARBA" id="ARBA00022729"/>
    </source>
</evidence>
<dbReference type="GO" id="GO:0009279">
    <property type="term" value="C:cell outer membrane"/>
    <property type="evidence" value="ECO:0007669"/>
    <property type="project" value="UniProtKB-SubCell"/>
</dbReference>
<evidence type="ECO:0000313" key="4">
    <source>
        <dbReference type="Proteomes" id="UP000060699"/>
    </source>
</evidence>
<dbReference type="InterPro" id="IPR011250">
    <property type="entry name" value="OMP/PagP_B-barrel"/>
</dbReference>
<dbReference type="STRING" id="76731.RD2015_1243"/>
<dbReference type="RefSeq" id="WP_058934138.1">
    <property type="nucleotide sequence ID" value="NZ_CP013729.1"/>
</dbReference>
<dbReference type="OrthoDB" id="8759244at2"/>
<comment type="subcellular location">
    <subcellularLocation>
        <location evidence="1">Cell outer membrane</location>
    </subcellularLocation>
</comment>
<dbReference type="InterPro" id="IPR027385">
    <property type="entry name" value="Beta-barrel_OMP"/>
</dbReference>
<name>A0A0U3CWL5_9BURK</name>
<keyword evidence="4" id="KW-1185">Reference proteome</keyword>
<proteinExistence type="predicted"/>